<comment type="subcellular location">
    <subcellularLocation>
        <location evidence="1">Secreted</location>
    </subcellularLocation>
</comment>
<dbReference type="Proteomes" id="UP001589854">
    <property type="component" value="Unassembled WGS sequence"/>
</dbReference>
<proteinExistence type="predicted"/>
<evidence type="ECO:0000256" key="5">
    <source>
        <dbReference type="SAM" id="Coils"/>
    </source>
</evidence>
<keyword evidence="3 7" id="KW-0732">Signal</keyword>
<evidence type="ECO:0000313" key="9">
    <source>
        <dbReference type="Proteomes" id="UP001589854"/>
    </source>
</evidence>
<sequence length="933" mass="105407">MMKNKVKSMLSFLLIFAIVFDGAGHAVFAKGNNQGQSKNSSEQNVKQWISEYEFYEDTRNAMIYEKVAINKLKRFATVIKETNAKFDSNALDNLDGEIDKTGDFKQKGMNELEMFEQLIKQYEQAVQEEYIKEELLKSDRLLKIKHKLTIYLWGYVSKNDFDEPTEVLISDILFNFYLSDKIVNKNAIGILTDISEQTDHKGNKVTAHLKNAVKMSEKANEFLEKDLAIPASKSYQNAYKQVLFGLEKAGYSFNTELFESTSDTDGDTVTDGIEFQEGMDPFKKDTDGDGLQDNIEYEINPYISPTKSDTDHNGISDADEDIDKDGLNNKDEQAYQTNLIKKDSDQDSLTDGFEVHQFDSSPKEYDTDSDGLSDGDEYALKTNPNAADSNDDGIKDSQELYKQSISKSLIQPDKSEIKSVEVGFSAKDNINQTTRISSTNKVNIKTTNLPGIIGSPVSINTQSEFDKASIKFTYDESKLGDTLEDDLAIVWYNENEESFEDLNAVLDTSKQTINAETTHFGEYMVVDKTKLLELWGREINYSRKHDAKTSKITTSTSGKYDQAAGSNELNDILISNDGEPASIDPTDSDGDGLYDTYEIKGMKTPYGIIYSDPNKKDSDGDGLTDGQEMGPFKTFTMEIFGITIHFEGFFPTSFPDQKDSDGDGIFDNEDSRPLYSDLSNLIIHQSDRPEGYDENGNVANDMKTNDYTEDEISDISWMFNFQLFESDWLGTGVLFDEFKWMSTSLFSTGDMEDVILDMINHFEEGSGKNYSNETLTKEASEHETTKAYVEFVKNALVDELKKNGGNLAALQFDNSTKDTNRFYQYIQDNASYPAFNSKSDNIGGLTITVNDSWGNTVSVKDFSVENNHFEGVMTVRLYDHFGLDQPDVEKVYVNLAGFRSWFILQHYDEYNGKYKPFVTVMEIDVPFEGELSN</sequence>
<dbReference type="PANTHER" id="PTHR37467:SF1">
    <property type="entry name" value="EXPORTED CALCIUM-BINDING GLYCOPROTEIN"/>
    <property type="match status" value="1"/>
</dbReference>
<name>A0ABV6GM83_9BACI</name>
<feature type="compositionally biased region" description="Basic and acidic residues" evidence="6">
    <location>
        <begin position="354"/>
        <end position="366"/>
    </location>
</feature>
<evidence type="ECO:0000256" key="7">
    <source>
        <dbReference type="SAM" id="SignalP"/>
    </source>
</evidence>
<feature type="signal peptide" evidence="7">
    <location>
        <begin position="1"/>
        <end position="23"/>
    </location>
</feature>
<evidence type="ECO:0000256" key="2">
    <source>
        <dbReference type="ARBA" id="ARBA00022525"/>
    </source>
</evidence>
<feature type="region of interest" description="Disordered" evidence="6">
    <location>
        <begin position="354"/>
        <end position="394"/>
    </location>
</feature>
<feature type="chain" id="PRO_5046358604" evidence="7">
    <location>
        <begin position="24"/>
        <end position="933"/>
    </location>
</feature>
<keyword evidence="2" id="KW-0964">Secreted</keyword>
<gene>
    <name evidence="8" type="ORF">ACFFIX_26165</name>
</gene>
<feature type="region of interest" description="Disordered" evidence="6">
    <location>
        <begin position="301"/>
        <end position="328"/>
    </location>
</feature>
<keyword evidence="9" id="KW-1185">Reference proteome</keyword>
<comment type="caution">
    <text evidence="8">The sequence shown here is derived from an EMBL/GenBank/DDBJ whole genome shotgun (WGS) entry which is preliminary data.</text>
</comment>
<dbReference type="InterPro" id="IPR053180">
    <property type="entry name" value="Ca-binding_acidic-repeat"/>
</dbReference>
<feature type="compositionally biased region" description="Acidic residues" evidence="6">
    <location>
        <begin position="367"/>
        <end position="377"/>
    </location>
</feature>
<dbReference type="InterPro" id="IPR059100">
    <property type="entry name" value="TSP3_bac"/>
</dbReference>
<accession>A0ABV6GM83</accession>
<dbReference type="EMBL" id="JBHLVO010000046">
    <property type="protein sequence ID" value="MFC0274800.1"/>
    <property type="molecule type" value="Genomic_DNA"/>
</dbReference>
<keyword evidence="5" id="KW-0175">Coiled coil</keyword>
<feature type="coiled-coil region" evidence="5">
    <location>
        <begin position="105"/>
        <end position="132"/>
    </location>
</feature>
<evidence type="ECO:0000256" key="6">
    <source>
        <dbReference type="SAM" id="MobiDB-lite"/>
    </source>
</evidence>
<evidence type="ECO:0000256" key="3">
    <source>
        <dbReference type="ARBA" id="ARBA00022729"/>
    </source>
</evidence>
<keyword evidence="4" id="KW-0106">Calcium</keyword>
<organism evidence="8 9">
    <name type="scientific">Metabacillus herbersteinensis</name>
    <dbReference type="NCBI Taxonomy" id="283816"/>
    <lineage>
        <taxon>Bacteria</taxon>
        <taxon>Bacillati</taxon>
        <taxon>Bacillota</taxon>
        <taxon>Bacilli</taxon>
        <taxon>Bacillales</taxon>
        <taxon>Bacillaceae</taxon>
        <taxon>Metabacillus</taxon>
    </lineage>
</organism>
<evidence type="ECO:0000256" key="1">
    <source>
        <dbReference type="ARBA" id="ARBA00004613"/>
    </source>
</evidence>
<evidence type="ECO:0000313" key="8">
    <source>
        <dbReference type="EMBL" id="MFC0274800.1"/>
    </source>
</evidence>
<protein>
    <submittedName>
        <fullName evidence="8">DUF3289 family protein</fullName>
    </submittedName>
</protein>
<dbReference type="Pfam" id="PF18884">
    <property type="entry name" value="TSP3_bac"/>
    <property type="match status" value="3"/>
</dbReference>
<dbReference type="Gene3D" id="4.10.1080.10">
    <property type="entry name" value="TSP type-3 repeat"/>
    <property type="match status" value="2"/>
</dbReference>
<dbReference type="InterPro" id="IPR017483">
    <property type="entry name" value="CHP03034"/>
</dbReference>
<dbReference type="Pfam" id="PF11692">
    <property type="entry name" value="DUF3289"/>
    <property type="match status" value="1"/>
</dbReference>
<reference evidence="8 9" key="1">
    <citation type="submission" date="2024-09" db="EMBL/GenBank/DDBJ databases">
        <authorList>
            <person name="Sun Q."/>
            <person name="Mori K."/>
        </authorList>
    </citation>
    <scope>NUCLEOTIDE SEQUENCE [LARGE SCALE GENOMIC DNA]</scope>
    <source>
        <strain evidence="8 9">CCM 7228</strain>
    </source>
</reference>
<dbReference type="SUPFAM" id="SSF103647">
    <property type="entry name" value="TSP type-3 repeat"/>
    <property type="match status" value="1"/>
</dbReference>
<evidence type="ECO:0000256" key="4">
    <source>
        <dbReference type="ARBA" id="ARBA00022837"/>
    </source>
</evidence>
<dbReference type="InterPro" id="IPR028974">
    <property type="entry name" value="TSP_type-3_rpt"/>
</dbReference>
<dbReference type="PANTHER" id="PTHR37467">
    <property type="entry name" value="EXPORTED CALCIUM-BINDING GLYCOPROTEIN-RELATED"/>
    <property type="match status" value="1"/>
</dbReference>